<dbReference type="Proteomes" id="UP000077266">
    <property type="component" value="Unassembled WGS sequence"/>
</dbReference>
<dbReference type="AlphaFoldDB" id="A0A165E7Y5"/>
<evidence type="ECO:0000313" key="2">
    <source>
        <dbReference type="Proteomes" id="UP000077266"/>
    </source>
</evidence>
<reference evidence="1 2" key="1">
    <citation type="journal article" date="2016" name="Mol. Biol. Evol.">
        <title>Comparative Genomics of Early-Diverging Mushroom-Forming Fungi Provides Insights into the Origins of Lignocellulose Decay Capabilities.</title>
        <authorList>
            <person name="Nagy L.G."/>
            <person name="Riley R."/>
            <person name="Tritt A."/>
            <person name="Adam C."/>
            <person name="Daum C."/>
            <person name="Floudas D."/>
            <person name="Sun H."/>
            <person name="Yadav J.S."/>
            <person name="Pangilinan J."/>
            <person name="Larsson K.H."/>
            <person name="Matsuura K."/>
            <person name="Barry K."/>
            <person name="Labutti K."/>
            <person name="Kuo R."/>
            <person name="Ohm R.A."/>
            <person name="Bhattacharya S.S."/>
            <person name="Shirouzu T."/>
            <person name="Yoshinaga Y."/>
            <person name="Martin F.M."/>
            <person name="Grigoriev I.V."/>
            <person name="Hibbett D.S."/>
        </authorList>
    </citation>
    <scope>NUCLEOTIDE SEQUENCE [LARGE SCALE GENOMIC DNA]</scope>
    <source>
        <strain evidence="1 2">HHB12029</strain>
    </source>
</reference>
<organism evidence="1 2">
    <name type="scientific">Exidia glandulosa HHB12029</name>
    <dbReference type="NCBI Taxonomy" id="1314781"/>
    <lineage>
        <taxon>Eukaryota</taxon>
        <taxon>Fungi</taxon>
        <taxon>Dikarya</taxon>
        <taxon>Basidiomycota</taxon>
        <taxon>Agaricomycotina</taxon>
        <taxon>Agaricomycetes</taxon>
        <taxon>Auriculariales</taxon>
        <taxon>Exidiaceae</taxon>
        <taxon>Exidia</taxon>
    </lineage>
</organism>
<keyword evidence="2" id="KW-1185">Reference proteome</keyword>
<gene>
    <name evidence="1" type="ORF">EXIGLDRAFT_229145</name>
</gene>
<dbReference type="InParanoid" id="A0A165E7Y5"/>
<protein>
    <submittedName>
        <fullName evidence="1">Uncharacterized protein</fullName>
    </submittedName>
</protein>
<proteinExistence type="predicted"/>
<dbReference type="EMBL" id="KV426161">
    <property type="protein sequence ID" value="KZV86267.1"/>
    <property type="molecule type" value="Genomic_DNA"/>
</dbReference>
<sequence length="77" mass="8015">MFACPNAQHGLPSMLENALVTCSTRPRKGWATTRTPITKRSLVARTVVIACSVVAAVAVPRSGGEGPGEPGSEVRVL</sequence>
<name>A0A165E7Y5_EXIGL</name>
<evidence type="ECO:0000313" key="1">
    <source>
        <dbReference type="EMBL" id="KZV86267.1"/>
    </source>
</evidence>
<accession>A0A165E7Y5</accession>